<protein>
    <submittedName>
        <fullName evidence="2">NBAS protein</fullName>
    </submittedName>
</protein>
<keyword evidence="1" id="KW-0472">Membrane</keyword>
<keyword evidence="1" id="KW-1133">Transmembrane helix</keyword>
<feature type="non-terminal residue" evidence="2">
    <location>
        <position position="218"/>
    </location>
</feature>
<feature type="transmembrane region" description="Helical" evidence="1">
    <location>
        <begin position="182"/>
        <end position="201"/>
    </location>
</feature>
<dbReference type="EMBL" id="JAAWVQ010176439">
    <property type="protein sequence ID" value="MBN3288548.1"/>
    <property type="molecule type" value="Genomic_DNA"/>
</dbReference>
<sequence length="218" mass="25174">MVKLTRHTGHRNPPVSDNHWKGLLQDLQDMQQIVYNCLDQDTCDENRALIFGHAHQWLVWRRKKDAYAEKNLIPTVKYGGGSLLCGCFASTVPGVLVKVIGSSDLNSIENLWFELKRAVHKRRLKDTKDLERFCMEEWSKIPSNVFSNLINYRKRLNAIILARGGSTENKGANNCEFFFGKLQYSSLPVFILYSFFLVIFIKGGNNFEGVYIYIYIVR</sequence>
<gene>
    <name evidence="2" type="primary">Nbas</name>
    <name evidence="2" type="ORF">GTO93_0000631</name>
</gene>
<evidence type="ECO:0000256" key="1">
    <source>
        <dbReference type="SAM" id="Phobius"/>
    </source>
</evidence>
<proteinExistence type="predicted"/>
<dbReference type="Proteomes" id="UP001166093">
    <property type="component" value="Unassembled WGS sequence"/>
</dbReference>
<reference evidence="2" key="1">
    <citation type="journal article" date="2021" name="Cell">
        <title>Tracing the genetic footprints of vertebrate landing in non-teleost ray-finned fishes.</title>
        <authorList>
            <person name="Bi X."/>
            <person name="Wang K."/>
            <person name="Yang L."/>
            <person name="Pan H."/>
            <person name="Jiang H."/>
            <person name="Wei Q."/>
            <person name="Fang M."/>
            <person name="Yu H."/>
            <person name="Zhu C."/>
            <person name="Cai Y."/>
            <person name="He Y."/>
            <person name="Gan X."/>
            <person name="Zeng H."/>
            <person name="Yu D."/>
            <person name="Zhu Y."/>
            <person name="Jiang H."/>
            <person name="Qiu Q."/>
            <person name="Yang H."/>
            <person name="Zhang Y.E."/>
            <person name="Wang W."/>
            <person name="Zhu M."/>
            <person name="He S."/>
            <person name="Zhang G."/>
        </authorList>
    </citation>
    <scope>NUCLEOTIDE SEQUENCE</scope>
    <source>
        <strain evidence="2">Pddl_001</strain>
    </source>
</reference>
<evidence type="ECO:0000313" key="2">
    <source>
        <dbReference type="EMBL" id="MBN3288548.1"/>
    </source>
</evidence>
<keyword evidence="1" id="KW-0812">Transmembrane</keyword>
<comment type="caution">
    <text evidence="2">The sequence shown here is derived from an EMBL/GenBank/DDBJ whole genome shotgun (WGS) entry which is preliminary data.</text>
</comment>
<organism evidence="2 3">
    <name type="scientific">Polyodon spathula</name>
    <name type="common">North American paddlefish</name>
    <name type="synonym">Squalus spathula</name>
    <dbReference type="NCBI Taxonomy" id="7913"/>
    <lineage>
        <taxon>Eukaryota</taxon>
        <taxon>Metazoa</taxon>
        <taxon>Chordata</taxon>
        <taxon>Craniata</taxon>
        <taxon>Vertebrata</taxon>
        <taxon>Euteleostomi</taxon>
        <taxon>Actinopterygii</taxon>
        <taxon>Chondrostei</taxon>
        <taxon>Acipenseriformes</taxon>
        <taxon>Polyodontidae</taxon>
        <taxon>Polyodon</taxon>
    </lineage>
</organism>
<dbReference type="InterPro" id="IPR036397">
    <property type="entry name" value="RNaseH_sf"/>
</dbReference>
<name>A0ABS2YQ09_POLSP</name>
<evidence type="ECO:0000313" key="3">
    <source>
        <dbReference type="Proteomes" id="UP001166093"/>
    </source>
</evidence>
<dbReference type="Gene3D" id="3.30.420.10">
    <property type="entry name" value="Ribonuclease H-like superfamily/Ribonuclease H"/>
    <property type="match status" value="1"/>
</dbReference>
<feature type="non-terminal residue" evidence="2">
    <location>
        <position position="1"/>
    </location>
</feature>
<accession>A0ABS2YQ09</accession>
<keyword evidence="3" id="KW-1185">Reference proteome</keyword>